<dbReference type="Gene3D" id="3.40.350.10">
    <property type="entry name" value="Creatinase/prolidase N-terminal domain"/>
    <property type="match status" value="1"/>
</dbReference>
<organism evidence="3 4">
    <name type="scientific">Acanthaster planci</name>
    <name type="common">Crown-of-thorns starfish</name>
    <dbReference type="NCBI Taxonomy" id="133434"/>
    <lineage>
        <taxon>Eukaryota</taxon>
        <taxon>Metazoa</taxon>
        <taxon>Echinodermata</taxon>
        <taxon>Eleutherozoa</taxon>
        <taxon>Asterozoa</taxon>
        <taxon>Asteroidea</taxon>
        <taxon>Valvatacea</taxon>
        <taxon>Valvatida</taxon>
        <taxon>Acanthasteridae</taxon>
        <taxon>Acanthaster</taxon>
    </lineage>
</organism>
<dbReference type="RefSeq" id="XP_022082141.1">
    <property type="nucleotide sequence ID" value="XM_022226449.1"/>
</dbReference>
<dbReference type="PANTHER" id="PTHR46112">
    <property type="entry name" value="AMINOPEPTIDASE"/>
    <property type="match status" value="1"/>
</dbReference>
<dbReference type="InterPro" id="IPR029149">
    <property type="entry name" value="Creatin/AminoP/Spt16_N"/>
</dbReference>
<dbReference type="KEGG" id="aplc:110974646"/>
<evidence type="ECO:0000313" key="4">
    <source>
        <dbReference type="RefSeq" id="XP_022082141.1"/>
    </source>
</evidence>
<reference evidence="4" key="1">
    <citation type="submission" date="2025-08" db="UniProtKB">
        <authorList>
            <consortium name="RefSeq"/>
        </authorList>
    </citation>
    <scope>IDENTIFICATION</scope>
</reference>
<dbReference type="Pfam" id="PF00557">
    <property type="entry name" value="Peptidase_M24"/>
    <property type="match status" value="1"/>
</dbReference>
<proteinExistence type="predicted"/>
<dbReference type="InterPro" id="IPR000994">
    <property type="entry name" value="Pept_M24"/>
</dbReference>
<dbReference type="GO" id="GO:0004177">
    <property type="term" value="F:aminopeptidase activity"/>
    <property type="evidence" value="ECO:0007669"/>
    <property type="project" value="UniProtKB-ARBA"/>
</dbReference>
<dbReference type="InterPro" id="IPR050659">
    <property type="entry name" value="Peptidase_M24B"/>
</dbReference>
<gene>
    <name evidence="4" type="primary">LOC110974646</name>
</gene>
<protein>
    <submittedName>
        <fullName evidence="4">Uncharacterized protein LOC110974646 isoform X1</fullName>
    </submittedName>
</protein>
<dbReference type="Pfam" id="PF01321">
    <property type="entry name" value="Creatinase_N"/>
    <property type="match status" value="1"/>
</dbReference>
<evidence type="ECO:0000313" key="3">
    <source>
        <dbReference type="Proteomes" id="UP000694845"/>
    </source>
</evidence>
<sequence length="467" mass="52280">MISVMFSSARQAGLAFRVSWSATGVFQCCAASLPRCAPALETDNGRRRLAGINSRCWSTSSTNEAMPSLMTFSNGEKMKPTFSKAEMEGRLSKLRNYMDKNSIGGALFTSYHCINYYSDFLYLSFGRPYGLVVTPEKVAIISALIDYGQPDRRNHVGETVVFTDWQRDNFWKAVKQEMEHVKGKVGCELDHIPVDSYKKLQVAVPGAQLVDIAEPSMYMRMIKSPEEIALIREGARVADLGGEAARAAMADGVPEHEVALASTEAMVREIAKTFPHHEIRDTWSWIQGGVNTDGAHNSVTTRPFKSGDIVSLNCFPMIAGYYTALERTLFIDHATDENIRLWEVNCEVHRRGMELIKPGVKCKDIARELNEIFKKHDLLKYRTFGYGHSFGTLCHYYGREAALEFREDIETVLEPNMVVSMEPMITIPEGQPGAGGYREHNILVLTESGGENISHFPFGPEHNIVKN</sequence>
<dbReference type="SUPFAM" id="SSF53092">
    <property type="entry name" value="Creatinase/prolidase N-terminal domain"/>
    <property type="match status" value="1"/>
</dbReference>
<dbReference type="SUPFAM" id="SSF55920">
    <property type="entry name" value="Creatinase/aminopeptidase"/>
    <property type="match status" value="1"/>
</dbReference>
<feature type="domain" description="Creatinase N-terminal" evidence="2">
    <location>
        <begin position="90"/>
        <end position="222"/>
    </location>
</feature>
<name>A0A8B7XQ25_ACAPL</name>
<dbReference type="Proteomes" id="UP000694845">
    <property type="component" value="Unplaced"/>
</dbReference>
<dbReference type="Gene3D" id="3.90.230.10">
    <property type="entry name" value="Creatinase/methionine aminopeptidase superfamily"/>
    <property type="match status" value="1"/>
</dbReference>
<dbReference type="InterPro" id="IPR036005">
    <property type="entry name" value="Creatinase/aminopeptidase-like"/>
</dbReference>
<evidence type="ECO:0000259" key="2">
    <source>
        <dbReference type="Pfam" id="PF01321"/>
    </source>
</evidence>
<dbReference type="PANTHER" id="PTHR46112:SF2">
    <property type="entry name" value="XAA-PRO AMINOPEPTIDASE P-RELATED"/>
    <property type="match status" value="1"/>
</dbReference>
<evidence type="ECO:0000259" key="1">
    <source>
        <dbReference type="Pfam" id="PF00557"/>
    </source>
</evidence>
<dbReference type="AlphaFoldDB" id="A0A8B7XQ25"/>
<accession>A0A8B7XQ25</accession>
<dbReference type="OrthoDB" id="4215474at2759"/>
<feature type="domain" description="Peptidase M24" evidence="1">
    <location>
        <begin position="230"/>
        <end position="447"/>
    </location>
</feature>
<dbReference type="GeneID" id="110974646"/>
<dbReference type="InterPro" id="IPR000587">
    <property type="entry name" value="Creatinase_N"/>
</dbReference>
<keyword evidence="3" id="KW-1185">Reference proteome</keyword>